<dbReference type="RefSeq" id="WP_109616143.1">
    <property type="nucleotide sequence ID" value="NZ_QGDO01000001.1"/>
</dbReference>
<dbReference type="AlphaFoldDB" id="A0A315ZIM1"/>
<reference evidence="3 4" key="1">
    <citation type="submission" date="2018-03" db="EMBL/GenBank/DDBJ databases">
        <title>Genomic Encyclopedia of Archaeal and Bacterial Type Strains, Phase II (KMG-II): from individual species to whole genera.</title>
        <authorList>
            <person name="Goeker M."/>
        </authorList>
    </citation>
    <scope>NUCLEOTIDE SEQUENCE [LARGE SCALE GENOMIC DNA]</scope>
    <source>
        <strain evidence="3 4">DSM 28229</strain>
    </source>
</reference>
<protein>
    <submittedName>
        <fullName evidence="3">Uncharacterized protein (TIGR02145 family)</fullName>
    </submittedName>
</protein>
<feature type="chain" id="PRO_5016358614" evidence="1">
    <location>
        <begin position="24"/>
        <end position="501"/>
    </location>
</feature>
<keyword evidence="1" id="KW-0732">Signal</keyword>
<evidence type="ECO:0000259" key="2">
    <source>
        <dbReference type="Pfam" id="PF09603"/>
    </source>
</evidence>
<dbReference type="Proteomes" id="UP000245535">
    <property type="component" value="Unassembled WGS sequence"/>
</dbReference>
<accession>A0A315ZIM1</accession>
<evidence type="ECO:0000313" key="4">
    <source>
        <dbReference type="Proteomes" id="UP000245535"/>
    </source>
</evidence>
<proteinExistence type="predicted"/>
<dbReference type="Pfam" id="PF09603">
    <property type="entry name" value="Fib_succ_major"/>
    <property type="match status" value="1"/>
</dbReference>
<name>A0A315ZIM1_SEDFL</name>
<dbReference type="InterPro" id="IPR011871">
    <property type="entry name" value="Fib_succ_major"/>
</dbReference>
<comment type="caution">
    <text evidence="3">The sequence shown here is derived from an EMBL/GenBank/DDBJ whole genome shotgun (WGS) entry which is preliminary data.</text>
</comment>
<dbReference type="NCBIfam" id="TIGR02145">
    <property type="entry name" value="Fib_succ_major"/>
    <property type="match status" value="1"/>
</dbReference>
<keyword evidence="4" id="KW-1185">Reference proteome</keyword>
<evidence type="ECO:0000313" key="3">
    <source>
        <dbReference type="EMBL" id="PWJ44668.1"/>
    </source>
</evidence>
<dbReference type="EMBL" id="QGDO01000001">
    <property type="protein sequence ID" value="PWJ44668.1"/>
    <property type="molecule type" value="Genomic_DNA"/>
</dbReference>
<feature type="signal peptide" evidence="1">
    <location>
        <begin position="1"/>
        <end position="23"/>
    </location>
</feature>
<sequence>MKRLKRCLWALSVSVLILGNSCSDTEDTIPRLNVSVGDSMLDIENFGYEVQLDASLAKEGQLGQWSILRGDNGIIEDANNPESMFSGEPGEIYTLQWTISEGAHSKSDIMDVSFKALDPSFEVAEANQMIADTLKTSFTLSLDANGTKYGGEGHWSYQVTDRSDDNLVAEDAYFVEEDSCITKFVGMPNTAYEIKWKVAYGSKEDSTTFNVVFDSLRADAGGDQLYNLAYGDGLLYGTLYPNHQEGASVKWSILENPENGRGRLHNDTDANSLFEGEGGAVYKLRFELSHGGQTDADTILYAFNRHHLWTDTDGQTYRTVKVNGLEWMAENYNMVVPFSDPSYPHSWYFGVDKYGIIENSDSTISMEPVMSPEDRKYYGRLYSYIAAEEMAPEGWRLPTGDELLELFNQYGGTTYAGTELKEGGGTGIDLVFGGMYVSYTNSTTFYNLNLAGYYWYQHDGDDPLSDYINVMTVSASSEAVFNSVFTWGVASSVRYVRDIQE</sequence>
<organism evidence="3 4">
    <name type="scientific">Sediminitomix flava</name>
    <dbReference type="NCBI Taxonomy" id="379075"/>
    <lineage>
        <taxon>Bacteria</taxon>
        <taxon>Pseudomonadati</taxon>
        <taxon>Bacteroidota</taxon>
        <taxon>Cytophagia</taxon>
        <taxon>Cytophagales</taxon>
        <taxon>Flammeovirgaceae</taxon>
        <taxon>Sediminitomix</taxon>
    </lineage>
</organism>
<feature type="domain" description="Fibrobacter succinogenes major paralogous" evidence="2">
    <location>
        <begin position="320"/>
        <end position="497"/>
    </location>
</feature>
<gene>
    <name evidence="3" type="ORF">BC781_1011039</name>
</gene>
<dbReference type="OrthoDB" id="9805760at2"/>
<evidence type="ECO:0000256" key="1">
    <source>
        <dbReference type="SAM" id="SignalP"/>
    </source>
</evidence>